<proteinExistence type="predicted"/>
<keyword evidence="2" id="KW-1185">Reference proteome</keyword>
<dbReference type="Proteomes" id="UP000008383">
    <property type="component" value="Unassembled WGS sequence"/>
</dbReference>
<comment type="caution">
    <text evidence="1">The sequence shown here is derived from an EMBL/GenBank/DDBJ whole genome shotgun (WGS) entry which is preliminary data.</text>
</comment>
<dbReference type="AlphaFoldDB" id="D4DES6"/>
<evidence type="ECO:0000313" key="1">
    <source>
        <dbReference type="EMBL" id="EFE39651.1"/>
    </source>
</evidence>
<gene>
    <name evidence="1" type="ORF">TRV_05666</name>
</gene>
<protein>
    <submittedName>
        <fullName evidence="1">Uncharacterized protein</fullName>
    </submittedName>
</protein>
<reference evidence="2" key="1">
    <citation type="journal article" date="2011" name="Genome Biol.">
        <title>Comparative and functional genomics provide insights into the pathogenicity of dermatophytic fungi.</title>
        <authorList>
            <person name="Burmester A."/>
            <person name="Shelest E."/>
            <person name="Gloeckner G."/>
            <person name="Heddergott C."/>
            <person name="Schindler S."/>
            <person name="Staib P."/>
            <person name="Heidel A."/>
            <person name="Felder M."/>
            <person name="Petzold A."/>
            <person name="Szafranski K."/>
            <person name="Feuermann M."/>
            <person name="Pedruzzi I."/>
            <person name="Priebe S."/>
            <person name="Groth M."/>
            <person name="Winkler R."/>
            <person name="Li W."/>
            <person name="Kniemeyer O."/>
            <person name="Schroeckh V."/>
            <person name="Hertweck C."/>
            <person name="Hube B."/>
            <person name="White T.C."/>
            <person name="Platzer M."/>
            <person name="Guthke R."/>
            <person name="Heitman J."/>
            <person name="Woestemeyer J."/>
            <person name="Zipfel P.F."/>
            <person name="Monod M."/>
            <person name="Brakhage A.A."/>
        </authorList>
    </citation>
    <scope>NUCLEOTIDE SEQUENCE [LARGE SCALE GENOMIC DNA]</scope>
    <source>
        <strain evidence="2">HKI 0517</strain>
    </source>
</reference>
<dbReference type="HOGENOM" id="CLU_2460931_0_0_1"/>
<feature type="non-terminal residue" evidence="1">
    <location>
        <position position="1"/>
    </location>
</feature>
<sequence length="89" mass="9681">TGRGSACLTYQPHLSHRPLLPPFFSLFFSFHPPLPPPPPPPPSKQAILSPFTPSSLLLLLHNPSMQQCSKTEQRAQAVCSSFSGSSNLE</sequence>
<dbReference type="KEGG" id="tve:TRV_05666"/>
<organism evidence="1 2">
    <name type="scientific">Trichophyton verrucosum (strain HKI 0517)</name>
    <dbReference type="NCBI Taxonomy" id="663202"/>
    <lineage>
        <taxon>Eukaryota</taxon>
        <taxon>Fungi</taxon>
        <taxon>Dikarya</taxon>
        <taxon>Ascomycota</taxon>
        <taxon>Pezizomycotina</taxon>
        <taxon>Eurotiomycetes</taxon>
        <taxon>Eurotiomycetidae</taxon>
        <taxon>Onygenales</taxon>
        <taxon>Arthrodermataceae</taxon>
        <taxon>Trichophyton</taxon>
    </lineage>
</organism>
<name>D4DES6_TRIVH</name>
<dbReference type="RefSeq" id="XP_003020269.1">
    <property type="nucleotide sequence ID" value="XM_003020223.1"/>
</dbReference>
<dbReference type="GeneID" id="9584006"/>
<dbReference type="EMBL" id="ACYE01000309">
    <property type="protein sequence ID" value="EFE39651.1"/>
    <property type="molecule type" value="Genomic_DNA"/>
</dbReference>
<evidence type="ECO:0000313" key="2">
    <source>
        <dbReference type="Proteomes" id="UP000008383"/>
    </source>
</evidence>
<accession>D4DES6</accession>